<evidence type="ECO:0000313" key="2">
    <source>
        <dbReference type="EMBL" id="PON60990.1"/>
    </source>
</evidence>
<name>A0A2P5CIW8_TREOI</name>
<dbReference type="Proteomes" id="UP000237000">
    <property type="component" value="Unassembled WGS sequence"/>
</dbReference>
<gene>
    <name evidence="2" type="ORF">TorRG33x02_283000</name>
</gene>
<proteinExistence type="predicted"/>
<protein>
    <submittedName>
        <fullName evidence="2">Uncharacterized protein</fullName>
    </submittedName>
</protein>
<dbReference type="InParanoid" id="A0A2P5CIW8"/>
<evidence type="ECO:0000256" key="1">
    <source>
        <dbReference type="SAM" id="MobiDB-lite"/>
    </source>
</evidence>
<sequence>MIEQHQKPVKFRKNRITICFEQDPNRRNTKIRNENPQFNDEKPPRRERARFTHPGNKFSSGSNTIYTNFPEKNRFGEECENRSTMRKLEEFRIEKNQSLSFILFYFILNEMTKPKQNPTTKSIYKPQIKNSGLNPLYLWCIYMCIYLQIF</sequence>
<feature type="region of interest" description="Disordered" evidence="1">
    <location>
        <begin position="24"/>
        <end position="63"/>
    </location>
</feature>
<dbReference type="OrthoDB" id="10453766at2759"/>
<feature type="compositionally biased region" description="Basic and acidic residues" evidence="1">
    <location>
        <begin position="39"/>
        <end position="50"/>
    </location>
</feature>
<keyword evidence="3" id="KW-1185">Reference proteome</keyword>
<reference evidence="3" key="1">
    <citation type="submission" date="2016-06" db="EMBL/GenBank/DDBJ databases">
        <title>Parallel loss of symbiosis genes in relatives of nitrogen-fixing non-legume Parasponia.</title>
        <authorList>
            <person name="Van Velzen R."/>
            <person name="Holmer R."/>
            <person name="Bu F."/>
            <person name="Rutten L."/>
            <person name="Van Zeijl A."/>
            <person name="Liu W."/>
            <person name="Santuari L."/>
            <person name="Cao Q."/>
            <person name="Sharma T."/>
            <person name="Shen D."/>
            <person name="Roswanjaya Y."/>
            <person name="Wardhani T."/>
            <person name="Kalhor M.S."/>
            <person name="Jansen J."/>
            <person name="Van den Hoogen J."/>
            <person name="Gungor B."/>
            <person name="Hartog M."/>
            <person name="Hontelez J."/>
            <person name="Verver J."/>
            <person name="Yang W.-C."/>
            <person name="Schijlen E."/>
            <person name="Repin R."/>
            <person name="Schilthuizen M."/>
            <person name="Schranz E."/>
            <person name="Heidstra R."/>
            <person name="Miyata K."/>
            <person name="Fedorova E."/>
            <person name="Kohlen W."/>
            <person name="Bisseling T."/>
            <person name="Smit S."/>
            <person name="Geurts R."/>
        </authorList>
    </citation>
    <scope>NUCLEOTIDE SEQUENCE [LARGE SCALE GENOMIC DNA]</scope>
    <source>
        <strain evidence="3">cv. RG33-2</strain>
    </source>
</reference>
<comment type="caution">
    <text evidence="2">The sequence shown here is derived from an EMBL/GenBank/DDBJ whole genome shotgun (WGS) entry which is preliminary data.</text>
</comment>
<evidence type="ECO:0000313" key="3">
    <source>
        <dbReference type="Proteomes" id="UP000237000"/>
    </source>
</evidence>
<dbReference type="EMBL" id="JXTC01000359">
    <property type="protein sequence ID" value="PON60990.1"/>
    <property type="molecule type" value="Genomic_DNA"/>
</dbReference>
<dbReference type="AlphaFoldDB" id="A0A2P5CIW8"/>
<organism evidence="2 3">
    <name type="scientific">Trema orientale</name>
    <name type="common">Charcoal tree</name>
    <name type="synonym">Celtis orientalis</name>
    <dbReference type="NCBI Taxonomy" id="63057"/>
    <lineage>
        <taxon>Eukaryota</taxon>
        <taxon>Viridiplantae</taxon>
        <taxon>Streptophyta</taxon>
        <taxon>Embryophyta</taxon>
        <taxon>Tracheophyta</taxon>
        <taxon>Spermatophyta</taxon>
        <taxon>Magnoliopsida</taxon>
        <taxon>eudicotyledons</taxon>
        <taxon>Gunneridae</taxon>
        <taxon>Pentapetalae</taxon>
        <taxon>rosids</taxon>
        <taxon>fabids</taxon>
        <taxon>Rosales</taxon>
        <taxon>Cannabaceae</taxon>
        <taxon>Trema</taxon>
    </lineage>
</organism>
<accession>A0A2P5CIW8</accession>